<evidence type="ECO:0000256" key="6">
    <source>
        <dbReference type="ARBA" id="ARBA00023145"/>
    </source>
</evidence>
<protein>
    <submittedName>
        <fullName evidence="12">Phosphatidylserine decarboxylase proenzyme</fullName>
        <ecNumber evidence="12">4.1.1.65</ecNumber>
    </submittedName>
</protein>
<evidence type="ECO:0000256" key="8">
    <source>
        <dbReference type="ARBA" id="ARBA00023239"/>
    </source>
</evidence>
<evidence type="ECO:0000313" key="13">
    <source>
        <dbReference type="Proteomes" id="UP001208689"/>
    </source>
</evidence>
<dbReference type="InterPro" id="IPR003817">
    <property type="entry name" value="PS_Dcarbxylase"/>
</dbReference>
<gene>
    <name evidence="12" type="ORF">NEF87_001394</name>
</gene>
<dbReference type="PANTHER" id="PTHR35809">
    <property type="entry name" value="ARCHAETIDYLSERINE DECARBOXYLASE PROENZYME-RELATED"/>
    <property type="match status" value="1"/>
</dbReference>
<dbReference type="PANTHER" id="PTHR35809:SF1">
    <property type="entry name" value="ARCHAETIDYLSERINE DECARBOXYLASE PROENZYME-RELATED"/>
    <property type="match status" value="1"/>
</dbReference>
<dbReference type="Pfam" id="PF02666">
    <property type="entry name" value="PS_Dcarbxylase"/>
    <property type="match status" value="1"/>
</dbReference>
<dbReference type="EC" id="4.1.1.65" evidence="12"/>
<evidence type="ECO:0000256" key="11">
    <source>
        <dbReference type="SAM" id="Phobius"/>
    </source>
</evidence>
<keyword evidence="7" id="KW-0594">Phospholipid biosynthesis</keyword>
<dbReference type="Gene3D" id="2.70.70.10">
    <property type="entry name" value="Glucose Permease (Domain IIA)"/>
    <property type="match status" value="1"/>
</dbReference>
<keyword evidence="5 11" id="KW-0472">Membrane</keyword>
<reference evidence="12" key="1">
    <citation type="submission" date="2022-09" db="EMBL/GenBank/DDBJ databases">
        <title>Actin cytoskeleton and complex cell architecture in an #Asgard archaeon.</title>
        <authorList>
            <person name="Ponce Toledo R.I."/>
            <person name="Schleper C."/>
            <person name="Rodrigues Oliveira T."/>
            <person name="Wollweber F."/>
            <person name="Xu J."/>
            <person name="Rittmann S."/>
            <person name="Klingl A."/>
            <person name="Pilhofer M."/>
        </authorList>
    </citation>
    <scope>NUCLEOTIDE SEQUENCE</scope>
    <source>
        <strain evidence="12">B-35</strain>
    </source>
</reference>
<evidence type="ECO:0000256" key="1">
    <source>
        <dbReference type="ARBA" id="ARBA00022475"/>
    </source>
</evidence>
<keyword evidence="2" id="KW-0444">Lipid biosynthesis</keyword>
<keyword evidence="11" id="KW-0812">Transmembrane</keyword>
<keyword evidence="3" id="KW-0210">Decarboxylase</keyword>
<evidence type="ECO:0000256" key="10">
    <source>
        <dbReference type="ARBA" id="ARBA00023317"/>
    </source>
</evidence>
<evidence type="ECO:0000313" key="12">
    <source>
        <dbReference type="EMBL" id="UYP45109.1"/>
    </source>
</evidence>
<proteinExistence type="predicted"/>
<dbReference type="GO" id="GO:0004609">
    <property type="term" value="F:phosphatidylserine decarboxylase activity"/>
    <property type="evidence" value="ECO:0007669"/>
    <property type="project" value="UniProtKB-EC"/>
</dbReference>
<keyword evidence="10" id="KW-0670">Pyruvate</keyword>
<keyword evidence="4" id="KW-0443">Lipid metabolism</keyword>
<evidence type="ECO:0000256" key="5">
    <source>
        <dbReference type="ARBA" id="ARBA00023136"/>
    </source>
</evidence>
<feature type="transmembrane region" description="Helical" evidence="11">
    <location>
        <begin position="33"/>
        <end position="54"/>
    </location>
</feature>
<dbReference type="EMBL" id="CP104013">
    <property type="protein sequence ID" value="UYP45109.1"/>
    <property type="molecule type" value="Genomic_DNA"/>
</dbReference>
<feature type="transmembrane region" description="Helical" evidence="11">
    <location>
        <begin position="7"/>
        <end position="27"/>
    </location>
</feature>
<sequence length="225" mass="25721">MKFAKEMWFWITPCIIADIAWHIYSLPTKYNPWAYFFVITFPTVSGILLLASFFRDPERTPHPNHVPGKTILCPADGNLIAIEEEAGDTAIYVEMHYNNVHVTRAHLSGMVTKVIRKGGRHHWVYFFKKTVGSESQAIRKNARAIIQMRDLEGNYFEYYLICGAFFRRAKPFVKPGDQITEGQRIGVIAFGSTVRITLPGTHYEIMSQIGDKVKAGHTIICKRIL</sequence>
<evidence type="ECO:0000256" key="9">
    <source>
        <dbReference type="ARBA" id="ARBA00023264"/>
    </source>
</evidence>
<keyword evidence="8 12" id="KW-0456">Lyase</keyword>
<keyword evidence="6" id="KW-0865">Zymogen</keyword>
<keyword evidence="11" id="KW-1133">Transmembrane helix</keyword>
<dbReference type="InterPro" id="IPR011055">
    <property type="entry name" value="Dup_hybrid_motif"/>
</dbReference>
<evidence type="ECO:0000256" key="3">
    <source>
        <dbReference type="ARBA" id="ARBA00022793"/>
    </source>
</evidence>
<dbReference type="Proteomes" id="UP001208689">
    <property type="component" value="Chromosome"/>
</dbReference>
<dbReference type="InterPro" id="IPR033175">
    <property type="entry name" value="PSD-A"/>
</dbReference>
<keyword evidence="13" id="KW-1185">Reference proteome</keyword>
<keyword evidence="1" id="KW-1003">Cell membrane</keyword>
<keyword evidence="9" id="KW-1208">Phospholipid metabolism</keyword>
<evidence type="ECO:0000256" key="2">
    <source>
        <dbReference type="ARBA" id="ARBA00022516"/>
    </source>
</evidence>
<evidence type="ECO:0000256" key="4">
    <source>
        <dbReference type="ARBA" id="ARBA00023098"/>
    </source>
</evidence>
<name>A0ABY6HRA5_9ARCH</name>
<evidence type="ECO:0000256" key="7">
    <source>
        <dbReference type="ARBA" id="ARBA00023209"/>
    </source>
</evidence>
<accession>A0ABY6HRA5</accession>
<organism evidence="12 13">
    <name type="scientific">Candidatus Lokiarchaeum ossiferum</name>
    <dbReference type="NCBI Taxonomy" id="2951803"/>
    <lineage>
        <taxon>Archaea</taxon>
        <taxon>Promethearchaeati</taxon>
        <taxon>Promethearchaeota</taxon>
        <taxon>Promethearchaeia</taxon>
        <taxon>Promethearchaeales</taxon>
        <taxon>Promethearchaeaceae</taxon>
        <taxon>Candidatus Lokiarchaeum</taxon>
    </lineage>
</organism>